<dbReference type="InterPro" id="IPR041426">
    <property type="entry name" value="Mos1_HTH"/>
</dbReference>
<dbReference type="Pfam" id="PF17906">
    <property type="entry name" value="HTH_48"/>
    <property type="match status" value="1"/>
</dbReference>
<dbReference type="PANTHER" id="PTHR21163:SF1">
    <property type="entry name" value="PROTEIN G12"/>
    <property type="match status" value="1"/>
</dbReference>
<organism evidence="2 3">
    <name type="scientific">Pseudoatta argentina</name>
    <dbReference type="NCBI Taxonomy" id="621737"/>
    <lineage>
        <taxon>Eukaryota</taxon>
        <taxon>Metazoa</taxon>
        <taxon>Ecdysozoa</taxon>
        <taxon>Arthropoda</taxon>
        <taxon>Hexapoda</taxon>
        <taxon>Insecta</taxon>
        <taxon>Pterygota</taxon>
        <taxon>Neoptera</taxon>
        <taxon>Endopterygota</taxon>
        <taxon>Hymenoptera</taxon>
        <taxon>Apocrita</taxon>
        <taxon>Aculeata</taxon>
        <taxon>Formicoidea</taxon>
        <taxon>Formicidae</taxon>
        <taxon>Myrmicinae</taxon>
        <taxon>Pseudoatta</taxon>
    </lineage>
</organism>
<dbReference type="Gene3D" id="1.10.10.1450">
    <property type="match status" value="1"/>
</dbReference>
<evidence type="ECO:0000313" key="3">
    <source>
        <dbReference type="Proteomes" id="UP000668214"/>
    </source>
</evidence>
<protein>
    <submittedName>
        <fullName evidence="2">MOS1T transposase</fullName>
    </submittedName>
</protein>
<dbReference type="Pfam" id="PF06757">
    <property type="entry name" value="Ins_allergen_rp"/>
    <property type="match status" value="2"/>
</dbReference>
<dbReference type="PANTHER" id="PTHR21163">
    <property type="entry name" value="PROTEIN G12"/>
    <property type="match status" value="1"/>
</dbReference>
<dbReference type="InterPro" id="IPR010629">
    <property type="entry name" value="Ins_allergen"/>
</dbReference>
<feature type="non-terminal residue" evidence="2">
    <location>
        <position position="502"/>
    </location>
</feature>
<keyword evidence="3" id="KW-1185">Reference proteome</keyword>
<feature type="non-terminal residue" evidence="2">
    <location>
        <position position="1"/>
    </location>
</feature>
<proteinExistence type="predicted"/>
<sequence>MSIFVPNKVYLRGILLHYFIQKKSAAEAHRILVQTYGDNALSDTTCRDWFRRFKNNDFELEDKERSGAPKKFQDKELEQLLDEMKFTLRLFAILAIIGLGQTHQFPNFGTGPLHEDLQDILDLVPLEKIIDDVVYYVMYDNEIQEIFNDFHQSTPIIKRMLIDIQTIPEVLKLFIYLHNEGINIFHVINMINRAHDIKELVPSSSQTYFIPRKTGGLRELINEIKKHIDYDAFISIFADKLKTSTAFVNFINQLKSNNFQQIVNKISKIETFQLILNYLEVKSVSLKILGDIMYLVLGIKVPSLPSKTIIAELKDFIHLIPIEKFLSIIVQYVNEDEKVQKAALFTFTTEFHDLLRALEALKEYQAFVVYLEKAGLPVIESIQALHHAIGMEKYVPSKIKNLFMSLSKIQKIGDGMEGLLKDLYAVLPLEEIDALYIKKSKTSKTLTDFIAKITSKEMKEIIKNLTAHETYKLFITRTNEVGLDVEGSTNLSNRIIGLKPLY</sequence>
<gene>
    <name evidence="2" type="ORF">G6Z78_0002004</name>
</gene>
<evidence type="ECO:0000259" key="1">
    <source>
        <dbReference type="Pfam" id="PF17906"/>
    </source>
</evidence>
<feature type="domain" description="Mos1 transposase HTH" evidence="1">
    <location>
        <begin position="8"/>
        <end position="57"/>
    </location>
</feature>
<comment type="caution">
    <text evidence="2">The sequence shown here is derived from an EMBL/GenBank/DDBJ whole genome shotgun (WGS) entry which is preliminary data.</text>
</comment>
<name>A0A836F262_9HYME</name>
<reference evidence="2" key="1">
    <citation type="submission" date="2020-02" db="EMBL/GenBank/DDBJ databases">
        <title>Relaxed selection underlies rapid genomic changes in the transitions from sociality to social parasitism in ants.</title>
        <authorList>
            <person name="Bi X."/>
        </authorList>
    </citation>
    <scope>NUCLEOTIDE SEQUENCE</scope>
    <source>
        <strain evidence="2">BGI-DK2014c</strain>
        <tissue evidence="2">Whole body</tissue>
    </source>
</reference>
<evidence type="ECO:0000313" key="2">
    <source>
        <dbReference type="EMBL" id="KAG5324972.1"/>
    </source>
</evidence>
<dbReference type="Proteomes" id="UP000668214">
    <property type="component" value="Unassembled WGS sequence"/>
</dbReference>
<dbReference type="EMBL" id="JAANIA010000305">
    <property type="protein sequence ID" value="KAG5324972.1"/>
    <property type="molecule type" value="Genomic_DNA"/>
</dbReference>
<dbReference type="AlphaFoldDB" id="A0A836F262"/>
<accession>A0A836F262</accession>